<feature type="domain" description="Integrase catalytic" evidence="1">
    <location>
        <begin position="144"/>
        <end position="343"/>
    </location>
</feature>
<gene>
    <name evidence="2" type="ORF">Cha6605_6162</name>
</gene>
<dbReference type="InterPro" id="IPR012337">
    <property type="entry name" value="RNaseH-like_sf"/>
</dbReference>
<evidence type="ECO:0000313" key="2">
    <source>
        <dbReference type="EMBL" id="AFY96992.1"/>
    </source>
</evidence>
<dbReference type="PROSITE" id="PS50994">
    <property type="entry name" value="INTEGRASE"/>
    <property type="match status" value="1"/>
</dbReference>
<name>K9UPH4_CHAP6</name>
<evidence type="ECO:0000313" key="3">
    <source>
        <dbReference type="Proteomes" id="UP000010366"/>
    </source>
</evidence>
<keyword evidence="3" id="KW-1185">Reference proteome</keyword>
<proteinExistence type="predicted"/>
<dbReference type="AlphaFoldDB" id="K9UPH4"/>
<keyword evidence="2" id="KW-0614">Plasmid</keyword>
<dbReference type="Proteomes" id="UP000010366">
    <property type="component" value="Plasmid pCHA6605.01"/>
</dbReference>
<dbReference type="KEGG" id="cmp:Cha6605_6162"/>
<dbReference type="InterPro" id="IPR001584">
    <property type="entry name" value="Integrase_cat-core"/>
</dbReference>
<dbReference type="GO" id="GO:0015074">
    <property type="term" value="P:DNA integration"/>
    <property type="evidence" value="ECO:0007669"/>
    <property type="project" value="InterPro"/>
</dbReference>
<organism evidence="2 3">
    <name type="scientific">Chamaesiphon minutus (strain ATCC 27169 / PCC 6605)</name>
    <dbReference type="NCBI Taxonomy" id="1173020"/>
    <lineage>
        <taxon>Bacteria</taxon>
        <taxon>Bacillati</taxon>
        <taxon>Cyanobacteriota</taxon>
        <taxon>Cyanophyceae</taxon>
        <taxon>Gomontiellales</taxon>
        <taxon>Chamaesiphonaceae</taxon>
        <taxon>Chamaesiphon</taxon>
    </lineage>
</organism>
<dbReference type="PANTHER" id="PTHR35004:SF7">
    <property type="entry name" value="INTEGRASE PROTEIN"/>
    <property type="match status" value="1"/>
</dbReference>
<dbReference type="GO" id="GO:0003676">
    <property type="term" value="F:nucleic acid binding"/>
    <property type="evidence" value="ECO:0007669"/>
    <property type="project" value="InterPro"/>
</dbReference>
<geneLocation type="plasmid" evidence="2 3">
    <name>pCHA6605.01</name>
</geneLocation>
<accession>K9UPH4</accession>
<sequence>MPRKQIPASALVRLRQSLDLLPARCPERKLLVENTASLYGISTDTLYRSLREQTRPKSIHRNDRGLPRKLSQPEMESYCEIIAAFKIRTSNKKGRHISTTRAIEIIEEYGVDTPNGFIQPPPGLLTRTTVNRYLQAWGYDQERMTRQPPAVRFQADNSNDCWHFDLSPSDLKHIAQPAWVEPGRGNPLLMLYSVVDDRSGMCYQEYHCVYGESVEAALRFLFNAMTAKSDSSPFQGIPAAIYADNGPISKSNIFQNVLSCLDIKLMTHMPKGSDGRRVTARSKGKVERPFRTVKEAHETLYHFQQPQTEIEANQWLHRYLLNYNDQSHRSEPHSRLEDWLANIPKGGLRAMCSWERFCTFAREPQRRKVGGDARVSVEGVAYEVDPDLAGETVILWWGLFDNELYVERDEQRYGPFYPVDGPIPLHRYRKFKKTRTQERADRIATLAKQLDLPRAALAGNTDLRVVEERDSSPALPLNPFQDPDPYREFAYPTTLMAKLAIADYLGQPLAKLAVEHREFIAALVEETLTKKVILERVRAYFQLQIRGEANAD</sequence>
<protein>
    <submittedName>
        <fullName evidence="2">Integrase family protein</fullName>
    </submittedName>
</protein>
<dbReference type="eggNOG" id="COG2801">
    <property type="taxonomic scope" value="Bacteria"/>
</dbReference>
<dbReference type="PANTHER" id="PTHR35004">
    <property type="entry name" value="TRANSPOSASE RV3428C-RELATED"/>
    <property type="match status" value="1"/>
</dbReference>
<dbReference type="EMBL" id="CP003601">
    <property type="protein sequence ID" value="AFY96992.1"/>
    <property type="molecule type" value="Genomic_DNA"/>
</dbReference>
<dbReference type="PATRIC" id="fig|1173020.3.peg.7062"/>
<dbReference type="SUPFAM" id="SSF53098">
    <property type="entry name" value="Ribonuclease H-like"/>
    <property type="match status" value="1"/>
</dbReference>
<dbReference type="Gene3D" id="3.30.420.10">
    <property type="entry name" value="Ribonuclease H-like superfamily/Ribonuclease H"/>
    <property type="match status" value="1"/>
</dbReference>
<reference evidence="2 3" key="1">
    <citation type="submission" date="2012-05" db="EMBL/GenBank/DDBJ databases">
        <title>Noncontiguous Finished plasmid 1 of genome of Chamaesiphon sp. PCC 6605.</title>
        <authorList>
            <consortium name="US DOE Joint Genome Institute"/>
            <person name="Gugger M."/>
            <person name="Coursin T."/>
            <person name="Rippka R."/>
            <person name="Tandeau De Marsac N."/>
            <person name="Huntemann M."/>
            <person name="Wei C.-L."/>
            <person name="Han J."/>
            <person name="Detter J.C."/>
            <person name="Han C."/>
            <person name="Tapia R."/>
            <person name="Chen A."/>
            <person name="Kyrpides N."/>
            <person name="Mavromatis K."/>
            <person name="Markowitz V."/>
            <person name="Szeto E."/>
            <person name="Ivanova N."/>
            <person name="Pagani I."/>
            <person name="Pati A."/>
            <person name="Goodwin L."/>
            <person name="Nordberg H.P."/>
            <person name="Cantor M.N."/>
            <person name="Hua S.X."/>
            <person name="Woyke T."/>
            <person name="Kerfeld C.A."/>
        </authorList>
    </citation>
    <scope>NUCLEOTIDE SEQUENCE [LARGE SCALE GENOMIC DNA]</scope>
    <source>
        <strain evidence="3">ATCC 27169 / PCC 6605</strain>
        <plasmid evidence="3">Plasmid pCHA6605.01</plasmid>
    </source>
</reference>
<evidence type="ECO:0000259" key="1">
    <source>
        <dbReference type="PROSITE" id="PS50994"/>
    </source>
</evidence>
<dbReference type="HOGENOM" id="CLU_579449_0_0_3"/>
<dbReference type="InterPro" id="IPR036397">
    <property type="entry name" value="RNaseH_sf"/>
</dbReference>